<protein>
    <submittedName>
        <fullName evidence="2">Uncharacterized protein</fullName>
    </submittedName>
</protein>
<feature type="transmembrane region" description="Helical" evidence="1">
    <location>
        <begin position="56"/>
        <end position="73"/>
    </location>
</feature>
<proteinExistence type="predicted"/>
<accession>A0A7S3Z2V2</accession>
<organism evidence="2">
    <name type="scientific">Lotharella globosa</name>
    <dbReference type="NCBI Taxonomy" id="91324"/>
    <lineage>
        <taxon>Eukaryota</taxon>
        <taxon>Sar</taxon>
        <taxon>Rhizaria</taxon>
        <taxon>Cercozoa</taxon>
        <taxon>Chlorarachniophyceae</taxon>
        <taxon>Lotharella</taxon>
    </lineage>
</organism>
<sequence>MSCICRNSFLVYTWVCLMCVFAFVFLQMLWKFQEKNAFSLVQWLTNRETMKTKADTVFVLGLCMFPTVAKFSYMTQSSFQRGRLSGVQERVVSPTWYGQMLEAQD</sequence>
<evidence type="ECO:0000313" key="2">
    <source>
        <dbReference type="EMBL" id="CAE0669988.1"/>
    </source>
</evidence>
<reference evidence="2" key="1">
    <citation type="submission" date="2021-01" db="EMBL/GenBank/DDBJ databases">
        <authorList>
            <person name="Corre E."/>
            <person name="Pelletier E."/>
            <person name="Niang G."/>
            <person name="Scheremetjew M."/>
            <person name="Finn R."/>
            <person name="Kale V."/>
            <person name="Holt S."/>
            <person name="Cochrane G."/>
            <person name="Meng A."/>
            <person name="Brown T."/>
            <person name="Cohen L."/>
        </authorList>
    </citation>
    <scope>NUCLEOTIDE SEQUENCE</scope>
    <source>
        <strain evidence="2">CCCM811</strain>
    </source>
</reference>
<gene>
    <name evidence="2" type="ORF">LGLO00237_LOCUS21622</name>
</gene>
<name>A0A7S3Z2V2_9EUKA</name>
<evidence type="ECO:0000256" key="1">
    <source>
        <dbReference type="SAM" id="Phobius"/>
    </source>
</evidence>
<keyword evidence="1" id="KW-1133">Transmembrane helix</keyword>
<keyword evidence="1" id="KW-0472">Membrane</keyword>
<dbReference type="AlphaFoldDB" id="A0A7S3Z2V2"/>
<dbReference type="EMBL" id="HBIV01030292">
    <property type="protein sequence ID" value="CAE0669988.1"/>
    <property type="molecule type" value="Transcribed_RNA"/>
</dbReference>
<keyword evidence="1" id="KW-0812">Transmembrane</keyword>
<feature type="transmembrane region" description="Helical" evidence="1">
    <location>
        <begin position="9"/>
        <end position="30"/>
    </location>
</feature>